<reference evidence="2" key="1">
    <citation type="submission" date="2021-06" db="EMBL/GenBank/DDBJ databases">
        <authorList>
            <person name="Kallberg Y."/>
            <person name="Tangrot J."/>
            <person name="Rosling A."/>
        </authorList>
    </citation>
    <scope>NUCLEOTIDE SEQUENCE</scope>
    <source>
        <strain evidence="2">FL966</strain>
    </source>
</reference>
<accession>A0A9N9HZ51</accession>
<evidence type="ECO:0000313" key="3">
    <source>
        <dbReference type="Proteomes" id="UP000789759"/>
    </source>
</evidence>
<evidence type="ECO:0000313" key="2">
    <source>
        <dbReference type="EMBL" id="CAG8713082.1"/>
    </source>
</evidence>
<gene>
    <name evidence="2" type="ORF">CPELLU_LOCUS12437</name>
</gene>
<sequence length="328" mass="38222">MGRSMMDGSSEICKIIWERSGEITSSQIHLTLSEILAKVNIKKTLFGKIRDSEGKRKRFLSTTETHHDIHVNCLGKKSKSEDTDREASKDNSNNRLEEAEHEESENLVKNLLDELQQCSEKTNNLIRSFQRYCSESVNELTRNEIMDLTPSSEFVLRYTDENDYMQVLKEIFESVDKLFLESVIEFLNEFFSELESLLKPEEDPFLKKLKRLLFETLPALQPYEICVIEGSRPYVVNDMKEMSDYVQNSRVGKDIINYTVISEVKLKHAPPLQFKAYIVQSIGLRKYWLFEIEMCEIPTDIEGVDLFSSFFKAVVTWALMVRDTDQEF</sequence>
<feature type="compositionally biased region" description="Basic and acidic residues" evidence="1">
    <location>
        <begin position="78"/>
        <end position="89"/>
    </location>
</feature>
<evidence type="ECO:0000256" key="1">
    <source>
        <dbReference type="SAM" id="MobiDB-lite"/>
    </source>
</evidence>
<proteinExistence type="predicted"/>
<dbReference type="EMBL" id="CAJVQA010012038">
    <property type="protein sequence ID" value="CAG8713082.1"/>
    <property type="molecule type" value="Genomic_DNA"/>
</dbReference>
<protein>
    <submittedName>
        <fullName evidence="2">9986_t:CDS:1</fullName>
    </submittedName>
</protein>
<name>A0A9N9HZ51_9GLOM</name>
<keyword evidence="3" id="KW-1185">Reference proteome</keyword>
<dbReference type="AlphaFoldDB" id="A0A9N9HZ51"/>
<feature type="region of interest" description="Disordered" evidence="1">
    <location>
        <begin position="74"/>
        <end position="105"/>
    </location>
</feature>
<dbReference type="OrthoDB" id="2429015at2759"/>
<dbReference type="Proteomes" id="UP000789759">
    <property type="component" value="Unassembled WGS sequence"/>
</dbReference>
<organism evidence="2 3">
    <name type="scientific">Cetraspora pellucida</name>
    <dbReference type="NCBI Taxonomy" id="1433469"/>
    <lineage>
        <taxon>Eukaryota</taxon>
        <taxon>Fungi</taxon>
        <taxon>Fungi incertae sedis</taxon>
        <taxon>Mucoromycota</taxon>
        <taxon>Glomeromycotina</taxon>
        <taxon>Glomeromycetes</taxon>
        <taxon>Diversisporales</taxon>
        <taxon>Gigasporaceae</taxon>
        <taxon>Cetraspora</taxon>
    </lineage>
</organism>
<comment type="caution">
    <text evidence="2">The sequence shown here is derived from an EMBL/GenBank/DDBJ whole genome shotgun (WGS) entry which is preliminary data.</text>
</comment>